<dbReference type="RefSeq" id="WP_129722895.1">
    <property type="nucleotide sequence ID" value="NZ_CP101808.1"/>
</dbReference>
<dbReference type="InterPro" id="IPR027417">
    <property type="entry name" value="P-loop_NTPase"/>
</dbReference>
<reference evidence="6" key="1">
    <citation type="submission" date="2022-07" db="EMBL/GenBank/DDBJ databases">
        <title>Complete genome of Mycoplasma equigenitalium type strain T37.</title>
        <authorList>
            <person name="Spergser J."/>
        </authorList>
    </citation>
    <scope>NUCLEOTIDE SEQUENCE</scope>
    <source>
        <strain evidence="6">T37</strain>
    </source>
</reference>
<dbReference type="Gene3D" id="3.40.50.300">
    <property type="entry name" value="P-loop containing nucleotide triphosphate hydrolases"/>
    <property type="match status" value="1"/>
</dbReference>
<feature type="domain" description="ABC transporter" evidence="5">
    <location>
        <begin position="65"/>
        <end position="297"/>
    </location>
</feature>
<evidence type="ECO:0000259" key="5">
    <source>
        <dbReference type="PROSITE" id="PS50893"/>
    </source>
</evidence>
<comment type="similarity">
    <text evidence="1">Belongs to the ABC transporter superfamily.</text>
</comment>
<protein>
    <submittedName>
        <fullName evidence="6">ABC transporter ATP-binding protein</fullName>
    </submittedName>
</protein>
<dbReference type="Pfam" id="PF00005">
    <property type="entry name" value="ABC_tran"/>
    <property type="match status" value="1"/>
</dbReference>
<evidence type="ECO:0000313" key="7">
    <source>
        <dbReference type="Proteomes" id="UP001059576"/>
    </source>
</evidence>
<dbReference type="Proteomes" id="UP001059576">
    <property type="component" value="Chromosome"/>
</dbReference>
<evidence type="ECO:0000256" key="2">
    <source>
        <dbReference type="ARBA" id="ARBA00022448"/>
    </source>
</evidence>
<dbReference type="PANTHER" id="PTHR42798:SF2">
    <property type="entry name" value="ABC TRANSPORTER ATP-BINDING PROTEIN MG467-RELATED"/>
    <property type="match status" value="1"/>
</dbReference>
<evidence type="ECO:0000256" key="3">
    <source>
        <dbReference type="ARBA" id="ARBA00022741"/>
    </source>
</evidence>
<keyword evidence="4 6" id="KW-0067">ATP-binding</keyword>
<dbReference type="PANTHER" id="PTHR42798">
    <property type="entry name" value="LIPOPROTEIN-RELEASING SYSTEM ATP-BINDING PROTEIN LOLD"/>
    <property type="match status" value="1"/>
</dbReference>
<sequence>MKKNENDPLLSQKITRKNVFSIINEQNQNILNVPLKIVRMISKANKKPRAKDENKDLKNTDDNIFDIQNVTKYYLSGNVLTNVLKNISFTIKRGEYVAILGKSGSGKSTLLNLMSGLDRASNGNVIVNNLNLPYLSDNKLTKFRRNNVSFIFQSYNLLQNLTSYDNVMSGAYLQKDKTKLLNIDELFKEYDVEDVKYKFPSTMSGGQQQRISILRALIKNAPIIFADEPTGALDPGTAKIVLESLDGINKKYGTTIVMVSHDKKVEELADKVIYLKNGYIEKIRVNKTRKDPKEILI</sequence>
<dbReference type="GO" id="GO:0005524">
    <property type="term" value="F:ATP binding"/>
    <property type="evidence" value="ECO:0007669"/>
    <property type="project" value="UniProtKB-KW"/>
</dbReference>
<dbReference type="PROSITE" id="PS00211">
    <property type="entry name" value="ABC_TRANSPORTER_1"/>
    <property type="match status" value="1"/>
</dbReference>
<organism evidence="6 7">
    <name type="scientific">Mycoplasmopsis equigenitalium</name>
    <dbReference type="NCBI Taxonomy" id="114883"/>
    <lineage>
        <taxon>Bacteria</taxon>
        <taxon>Bacillati</taxon>
        <taxon>Mycoplasmatota</taxon>
        <taxon>Mycoplasmoidales</taxon>
        <taxon>Metamycoplasmataceae</taxon>
        <taxon>Mycoplasmopsis</taxon>
    </lineage>
</organism>
<gene>
    <name evidence="6" type="ORF">NPA09_03250</name>
</gene>
<keyword evidence="7" id="KW-1185">Reference proteome</keyword>
<dbReference type="InterPro" id="IPR003439">
    <property type="entry name" value="ABC_transporter-like_ATP-bd"/>
</dbReference>
<dbReference type="InterPro" id="IPR017871">
    <property type="entry name" value="ABC_transporter-like_CS"/>
</dbReference>
<dbReference type="CDD" id="cd03255">
    <property type="entry name" value="ABC_MJ0796_LolCDE_FtsE"/>
    <property type="match status" value="1"/>
</dbReference>
<evidence type="ECO:0000256" key="4">
    <source>
        <dbReference type="ARBA" id="ARBA00022840"/>
    </source>
</evidence>
<proteinExistence type="inferred from homology"/>
<evidence type="ECO:0000313" key="6">
    <source>
        <dbReference type="EMBL" id="UUD36888.1"/>
    </source>
</evidence>
<dbReference type="SUPFAM" id="SSF52540">
    <property type="entry name" value="P-loop containing nucleoside triphosphate hydrolases"/>
    <property type="match status" value="1"/>
</dbReference>
<evidence type="ECO:0000256" key="1">
    <source>
        <dbReference type="ARBA" id="ARBA00005417"/>
    </source>
</evidence>
<dbReference type="PROSITE" id="PS50893">
    <property type="entry name" value="ABC_TRANSPORTER_2"/>
    <property type="match status" value="1"/>
</dbReference>
<accession>A0ABY5J290</accession>
<keyword evidence="3" id="KW-0547">Nucleotide-binding</keyword>
<name>A0ABY5J290_9BACT</name>
<dbReference type="InterPro" id="IPR017911">
    <property type="entry name" value="MacB-like_ATP-bd"/>
</dbReference>
<keyword evidence="2" id="KW-0813">Transport</keyword>
<dbReference type="InterPro" id="IPR003593">
    <property type="entry name" value="AAA+_ATPase"/>
</dbReference>
<dbReference type="SMART" id="SM00382">
    <property type="entry name" value="AAA"/>
    <property type="match status" value="1"/>
</dbReference>
<dbReference type="EMBL" id="CP101808">
    <property type="protein sequence ID" value="UUD36888.1"/>
    <property type="molecule type" value="Genomic_DNA"/>
</dbReference>